<dbReference type="Proteomes" id="UP000030185">
    <property type="component" value="Unassembled WGS sequence"/>
</dbReference>
<reference evidence="1 2" key="1">
    <citation type="submission" date="2014-09" db="EMBL/GenBank/DDBJ databases">
        <title>Sporocytophaga myxococcoides PG-01 genome sequencing.</title>
        <authorList>
            <person name="Liu L."/>
            <person name="Gao P.J."/>
            <person name="Chen G.J."/>
            <person name="Wang L.S."/>
        </authorList>
    </citation>
    <scope>NUCLEOTIDE SEQUENCE [LARGE SCALE GENOMIC DNA]</scope>
    <source>
        <strain evidence="1 2">PG-01</strain>
    </source>
</reference>
<evidence type="ECO:0000313" key="1">
    <source>
        <dbReference type="EMBL" id="GAL86632.1"/>
    </source>
</evidence>
<proteinExistence type="predicted"/>
<dbReference type="InterPro" id="IPR035986">
    <property type="entry name" value="PKD_dom_sf"/>
</dbReference>
<gene>
    <name evidence="1" type="ORF">MYP_3862</name>
</gene>
<dbReference type="STRING" id="153721.MYP_3862"/>
<comment type="caution">
    <text evidence="1">The sequence shown here is derived from an EMBL/GenBank/DDBJ whole genome shotgun (WGS) entry which is preliminary data.</text>
</comment>
<dbReference type="AlphaFoldDB" id="A0A098LJN1"/>
<name>A0A098LJN1_9BACT</name>
<protein>
    <recommendedName>
        <fullName evidence="3">Ig-like domain-containing protein</fullName>
    </recommendedName>
</protein>
<keyword evidence="2" id="KW-1185">Reference proteome</keyword>
<dbReference type="eggNOG" id="COG5492">
    <property type="taxonomic scope" value="Bacteria"/>
</dbReference>
<evidence type="ECO:0008006" key="3">
    <source>
        <dbReference type="Google" id="ProtNLM"/>
    </source>
</evidence>
<organism evidence="1 2">
    <name type="scientific">Sporocytophaga myxococcoides</name>
    <dbReference type="NCBI Taxonomy" id="153721"/>
    <lineage>
        <taxon>Bacteria</taxon>
        <taxon>Pseudomonadati</taxon>
        <taxon>Bacteroidota</taxon>
        <taxon>Cytophagia</taxon>
        <taxon>Cytophagales</taxon>
        <taxon>Cytophagaceae</taxon>
        <taxon>Sporocytophaga</taxon>
    </lineage>
</organism>
<dbReference type="Pfam" id="PF13585">
    <property type="entry name" value="CHU_C"/>
    <property type="match status" value="1"/>
</dbReference>
<evidence type="ECO:0000313" key="2">
    <source>
        <dbReference type="Proteomes" id="UP000030185"/>
    </source>
</evidence>
<dbReference type="SUPFAM" id="SSF49299">
    <property type="entry name" value="PKD domain"/>
    <property type="match status" value="1"/>
</dbReference>
<dbReference type="EMBL" id="BBLT01000009">
    <property type="protein sequence ID" value="GAL86632.1"/>
    <property type="molecule type" value="Genomic_DNA"/>
</dbReference>
<accession>A0A098LJN1</accession>
<sequence length="460" mass="49868">MYSVSFVSDEICASEVSDSIKVVVNPIPPKPEITSSGPLTFCDGGSVDLTASSSGFTGGTFTWSTGSTNNPLRVTTSGTYTVKYVSTNACPSDTSLSVTVTVNPIPPQPTFTADGPLAFCPGASVTLFAQSGNFSGTFKWFKETIALGSNPSITLAEAGNYHIYFTSDSGCASNLSRDFEIIHLPDNSPVDLGKDIITCNSYLDLYALTPAVGAGKWSVYNTNDAIIIGDPASDSIRVTGLEAGLTYSYIYTIKGGCGPDKSDTINITVGLPGFDIASIDTPMDTLCVGVARRVTVFAKGGSDHYSYEWINTKNMDTISTKLNYLDITPDGIDNYYLVYVKDLDQPGCQTFPDTISIHAIHKQALFIPNLITPNGDGKNDAFKIVEEKNYDNKMFPEGSFVEIYNRWGSRVYEAKNYDGTWKADNIADGIYYYYLKTGCGQDEYKGWLQILSNTDSDSRK</sequence>
<dbReference type="eggNOG" id="COG3210">
    <property type="taxonomic scope" value="Bacteria"/>
</dbReference>